<dbReference type="PROSITE" id="PS00135">
    <property type="entry name" value="TRYPSIN_SER"/>
    <property type="match status" value="1"/>
</dbReference>
<dbReference type="InterPro" id="IPR006311">
    <property type="entry name" value="TAT_signal"/>
</dbReference>
<dbReference type="SMART" id="SM00020">
    <property type="entry name" value="Tryp_SPc"/>
    <property type="match status" value="1"/>
</dbReference>
<dbReference type="PANTHER" id="PTHR24276">
    <property type="entry name" value="POLYSERASE-RELATED"/>
    <property type="match status" value="1"/>
</dbReference>
<dbReference type="InterPro" id="IPR033116">
    <property type="entry name" value="TRYPSIN_SER"/>
</dbReference>
<dbReference type="PROSITE" id="PS50240">
    <property type="entry name" value="TRYPSIN_DOM"/>
    <property type="match status" value="1"/>
</dbReference>
<dbReference type="EMBL" id="FOKG01000002">
    <property type="protein sequence ID" value="SFA89056.1"/>
    <property type="molecule type" value="Genomic_DNA"/>
</dbReference>
<dbReference type="Pfam" id="PF00089">
    <property type="entry name" value="Trypsin"/>
    <property type="match status" value="1"/>
</dbReference>
<keyword evidence="6" id="KW-1185">Reference proteome</keyword>
<dbReference type="AlphaFoldDB" id="A0A1I0WM68"/>
<evidence type="ECO:0000313" key="5">
    <source>
        <dbReference type="EMBL" id="SFA89056.1"/>
    </source>
</evidence>
<feature type="domain" description="Peptidase S1" evidence="4">
    <location>
        <begin position="41"/>
        <end position="264"/>
    </location>
</feature>
<keyword evidence="2" id="KW-1015">Disulfide bond</keyword>
<evidence type="ECO:0000256" key="1">
    <source>
        <dbReference type="ARBA" id="ARBA00007664"/>
    </source>
</evidence>
<dbReference type="InterPro" id="IPR009003">
    <property type="entry name" value="Peptidase_S1_PA"/>
</dbReference>
<dbReference type="PRINTS" id="PR00722">
    <property type="entry name" value="CHYMOTRYPSIN"/>
</dbReference>
<reference evidence="6" key="1">
    <citation type="submission" date="2016-10" db="EMBL/GenBank/DDBJ databases">
        <authorList>
            <person name="Varghese N."/>
            <person name="Submissions S."/>
        </authorList>
    </citation>
    <scope>NUCLEOTIDE SEQUENCE [LARGE SCALE GENOMIC DNA]</scope>
    <source>
        <strain evidence="6">CGMCC 4.3568</strain>
    </source>
</reference>
<dbReference type="GO" id="GO:0006508">
    <property type="term" value="P:proteolysis"/>
    <property type="evidence" value="ECO:0007669"/>
    <property type="project" value="InterPro"/>
</dbReference>
<gene>
    <name evidence="5" type="ORF">SAMN05216266_10230</name>
</gene>
<dbReference type="CDD" id="cd00190">
    <property type="entry name" value="Tryp_SPc"/>
    <property type="match status" value="1"/>
</dbReference>
<accession>A0A1I0WM68</accession>
<sequence>MPLRFRRAALAGALALVAGATFVPSAGADAATPRAAAQPFIVGGEEASLADHPYAVFLADGGGNQYCGGVLVGSRSVATAAHCALAVRRTDLKVVAGREDKRSRDGWVVGVRDVWIAPGYKEPSGGNDLAVLTLRDRVPYRSAKVADAGDAGLYAAGTKATVIGWGRTSAGGARSNTVRRAQVPVVSDSDCGKAFRSYDAKTMLCAGYPEGGVDACQGDSGGPLMVGNTVIGIVSWGEGCAEAGKPGVYTRVSSYAEQIREQIG</sequence>
<dbReference type="PANTHER" id="PTHR24276:SF98">
    <property type="entry name" value="FI18310P1-RELATED"/>
    <property type="match status" value="1"/>
</dbReference>
<dbReference type="GO" id="GO:0004252">
    <property type="term" value="F:serine-type endopeptidase activity"/>
    <property type="evidence" value="ECO:0007669"/>
    <property type="project" value="InterPro"/>
</dbReference>
<dbReference type="InterPro" id="IPR050430">
    <property type="entry name" value="Peptidase_S1"/>
</dbReference>
<dbReference type="FunFam" id="2.40.10.10:FF:000002">
    <property type="entry name" value="Transmembrane protease serine"/>
    <property type="match status" value="1"/>
</dbReference>
<evidence type="ECO:0000259" key="4">
    <source>
        <dbReference type="PROSITE" id="PS50240"/>
    </source>
</evidence>
<dbReference type="OrthoDB" id="1496095at2"/>
<dbReference type="InterPro" id="IPR001254">
    <property type="entry name" value="Trypsin_dom"/>
</dbReference>
<evidence type="ECO:0000313" key="6">
    <source>
        <dbReference type="Proteomes" id="UP000243799"/>
    </source>
</evidence>
<dbReference type="Proteomes" id="UP000243799">
    <property type="component" value="Unassembled WGS sequence"/>
</dbReference>
<dbReference type="InterPro" id="IPR043504">
    <property type="entry name" value="Peptidase_S1_PA_chymotrypsin"/>
</dbReference>
<protein>
    <submittedName>
        <fullName evidence="5">Trypsin</fullName>
    </submittedName>
</protein>
<comment type="similarity">
    <text evidence="1">Belongs to the peptidase S1 family.</text>
</comment>
<dbReference type="Gene3D" id="2.40.10.10">
    <property type="entry name" value="Trypsin-like serine proteases"/>
    <property type="match status" value="1"/>
</dbReference>
<dbReference type="PROSITE" id="PS51318">
    <property type="entry name" value="TAT"/>
    <property type="match status" value="1"/>
</dbReference>
<feature type="chain" id="PRO_5017225303" evidence="3">
    <location>
        <begin position="31"/>
        <end position="264"/>
    </location>
</feature>
<evidence type="ECO:0000256" key="2">
    <source>
        <dbReference type="ARBA" id="ARBA00023157"/>
    </source>
</evidence>
<dbReference type="STRING" id="490629.SAMN05216266_10230"/>
<keyword evidence="3" id="KW-0732">Signal</keyword>
<dbReference type="RefSeq" id="WP_091669904.1">
    <property type="nucleotide sequence ID" value="NZ_FOKG01000002.1"/>
</dbReference>
<proteinExistence type="inferred from homology"/>
<dbReference type="InterPro" id="IPR001314">
    <property type="entry name" value="Peptidase_S1A"/>
</dbReference>
<dbReference type="SUPFAM" id="SSF50494">
    <property type="entry name" value="Trypsin-like serine proteases"/>
    <property type="match status" value="1"/>
</dbReference>
<organism evidence="5 6">
    <name type="scientific">Amycolatopsis marina</name>
    <dbReference type="NCBI Taxonomy" id="490629"/>
    <lineage>
        <taxon>Bacteria</taxon>
        <taxon>Bacillati</taxon>
        <taxon>Actinomycetota</taxon>
        <taxon>Actinomycetes</taxon>
        <taxon>Pseudonocardiales</taxon>
        <taxon>Pseudonocardiaceae</taxon>
        <taxon>Amycolatopsis</taxon>
    </lineage>
</organism>
<name>A0A1I0WM68_9PSEU</name>
<evidence type="ECO:0000256" key="3">
    <source>
        <dbReference type="SAM" id="SignalP"/>
    </source>
</evidence>
<feature type="signal peptide" evidence="3">
    <location>
        <begin position="1"/>
        <end position="30"/>
    </location>
</feature>